<dbReference type="PANTHER" id="PTHR36703:SF1">
    <property type="entry name" value="TRIACYLGLYCEROL LIPASE-LIKE PROTEIN"/>
    <property type="match status" value="1"/>
</dbReference>
<evidence type="ECO:0000313" key="2">
    <source>
        <dbReference type="Proteomes" id="UP001552299"/>
    </source>
</evidence>
<protein>
    <submittedName>
        <fullName evidence="1">Uncharacterized protein</fullName>
    </submittedName>
</protein>
<dbReference type="Proteomes" id="UP001552299">
    <property type="component" value="Unassembled WGS sequence"/>
</dbReference>
<dbReference type="PANTHER" id="PTHR36703">
    <property type="entry name" value="TRIACYLGLYCEROL LIPASE-LIKE PROTEIN"/>
    <property type="match status" value="1"/>
</dbReference>
<proteinExistence type="predicted"/>
<dbReference type="AlphaFoldDB" id="A0ABD0TY08"/>
<accession>A0ABD0TY08</accession>
<name>A0ABD0TY08_DENTH</name>
<evidence type="ECO:0000313" key="1">
    <source>
        <dbReference type="EMBL" id="KAL0904597.1"/>
    </source>
</evidence>
<gene>
    <name evidence="1" type="ORF">M5K25_026725</name>
</gene>
<reference evidence="1 2" key="1">
    <citation type="journal article" date="2024" name="Plant Biotechnol. J.">
        <title>Dendrobium thyrsiflorum genome and its molecular insights into genes involved in important horticultural traits.</title>
        <authorList>
            <person name="Chen B."/>
            <person name="Wang J.Y."/>
            <person name="Zheng P.J."/>
            <person name="Li K.L."/>
            <person name="Liang Y.M."/>
            <person name="Chen X.F."/>
            <person name="Zhang C."/>
            <person name="Zhao X."/>
            <person name="He X."/>
            <person name="Zhang G.Q."/>
            <person name="Liu Z.J."/>
            <person name="Xu Q."/>
        </authorList>
    </citation>
    <scope>NUCLEOTIDE SEQUENCE [LARGE SCALE GENOMIC DNA]</scope>
    <source>
        <strain evidence="1">GZMU011</strain>
    </source>
</reference>
<organism evidence="1 2">
    <name type="scientific">Dendrobium thyrsiflorum</name>
    <name type="common">Pinecone-like raceme dendrobium</name>
    <name type="synonym">Orchid</name>
    <dbReference type="NCBI Taxonomy" id="117978"/>
    <lineage>
        <taxon>Eukaryota</taxon>
        <taxon>Viridiplantae</taxon>
        <taxon>Streptophyta</taxon>
        <taxon>Embryophyta</taxon>
        <taxon>Tracheophyta</taxon>
        <taxon>Spermatophyta</taxon>
        <taxon>Magnoliopsida</taxon>
        <taxon>Liliopsida</taxon>
        <taxon>Asparagales</taxon>
        <taxon>Orchidaceae</taxon>
        <taxon>Epidendroideae</taxon>
        <taxon>Malaxideae</taxon>
        <taxon>Dendrobiinae</taxon>
        <taxon>Dendrobium</taxon>
    </lineage>
</organism>
<sequence length="235" mass="26267">MCREILRGKIWRNTSSGLSLVVSAIYELMAQRLMSSGKSIFRAFNLNHLGGGAAEGRPFFRALAPANLKRKASNSFSAIQDTYFSTKEVFESHRVVFTIGTSIASILTAWAGYSLRQHHHSNVERRLESIEKAMMKDYNVEREEIKRIVSADNLSTTACIATAGTSLIVGYGLGWRGGLWFANRKFKREQLKQLGQVKSRGWQSLRSPFVRFRKTPSLNKTVEITGNTSATSVPS</sequence>
<comment type="caution">
    <text evidence="1">The sequence shown here is derived from an EMBL/GenBank/DDBJ whole genome shotgun (WGS) entry which is preliminary data.</text>
</comment>
<dbReference type="EMBL" id="JANQDX010000019">
    <property type="protein sequence ID" value="KAL0904597.1"/>
    <property type="molecule type" value="Genomic_DNA"/>
</dbReference>
<keyword evidence="2" id="KW-1185">Reference proteome</keyword>